<dbReference type="Gene3D" id="3.40.30.10">
    <property type="entry name" value="Glutaredoxin"/>
    <property type="match status" value="1"/>
</dbReference>
<dbReference type="CDD" id="cd00570">
    <property type="entry name" value="GST_N_family"/>
    <property type="match status" value="1"/>
</dbReference>
<dbReference type="PANTHER" id="PTHR43968">
    <property type="match status" value="1"/>
</dbReference>
<accession>A0A5M3MF72</accession>
<keyword evidence="2" id="KW-0808">Transferase</keyword>
<dbReference type="SUPFAM" id="SSF52833">
    <property type="entry name" value="Thioredoxin-like"/>
    <property type="match status" value="1"/>
</dbReference>
<name>A0A5M3MF72_CONPW</name>
<comment type="caution">
    <text evidence="2">The sequence shown here is derived from an EMBL/GenBank/DDBJ whole genome shotgun (WGS) entry which is preliminary data.</text>
</comment>
<organism evidence="2 3">
    <name type="scientific">Coniophora puteana (strain RWD-64-598)</name>
    <name type="common">Brown rot fungus</name>
    <dbReference type="NCBI Taxonomy" id="741705"/>
    <lineage>
        <taxon>Eukaryota</taxon>
        <taxon>Fungi</taxon>
        <taxon>Dikarya</taxon>
        <taxon>Basidiomycota</taxon>
        <taxon>Agaricomycotina</taxon>
        <taxon>Agaricomycetes</taxon>
        <taxon>Agaricomycetidae</taxon>
        <taxon>Boletales</taxon>
        <taxon>Coniophorineae</taxon>
        <taxon>Coniophoraceae</taxon>
        <taxon>Coniophora</taxon>
    </lineage>
</organism>
<dbReference type="PANTHER" id="PTHR43968:SF6">
    <property type="entry name" value="GLUTATHIONE S-TRANSFERASE OMEGA"/>
    <property type="match status" value="1"/>
</dbReference>
<dbReference type="KEGG" id="cput:CONPUDRAFT_168241"/>
<dbReference type="InterPro" id="IPR004045">
    <property type="entry name" value="Glutathione_S-Trfase_N"/>
</dbReference>
<gene>
    <name evidence="2" type="ORF">CONPUDRAFT_168241</name>
</gene>
<dbReference type="InterPro" id="IPR010987">
    <property type="entry name" value="Glutathione-S-Trfase_C-like"/>
</dbReference>
<evidence type="ECO:0000313" key="3">
    <source>
        <dbReference type="Proteomes" id="UP000053558"/>
    </source>
</evidence>
<dbReference type="PROSITE" id="PS50405">
    <property type="entry name" value="GST_CTER"/>
    <property type="match status" value="1"/>
</dbReference>
<dbReference type="Proteomes" id="UP000053558">
    <property type="component" value="Unassembled WGS sequence"/>
</dbReference>
<dbReference type="SFLD" id="SFLDS00019">
    <property type="entry name" value="Glutathione_Transferase_(cytos"/>
    <property type="match status" value="1"/>
</dbReference>
<dbReference type="InterPro" id="IPR040079">
    <property type="entry name" value="Glutathione_S-Trfase"/>
</dbReference>
<protein>
    <submittedName>
        <fullName evidence="2">Glutathione S-transferase C-terminal-like protein</fullName>
    </submittedName>
</protein>
<dbReference type="Gene3D" id="1.20.1050.10">
    <property type="match status" value="1"/>
</dbReference>
<dbReference type="SUPFAM" id="SSF47616">
    <property type="entry name" value="GST C-terminal domain-like"/>
    <property type="match status" value="1"/>
</dbReference>
<dbReference type="InterPro" id="IPR050983">
    <property type="entry name" value="GST_Omega/HSP26"/>
</dbReference>
<dbReference type="EMBL" id="JH711584">
    <property type="protein sequence ID" value="EIW77265.1"/>
    <property type="molecule type" value="Genomic_DNA"/>
</dbReference>
<dbReference type="CDD" id="cd00299">
    <property type="entry name" value="GST_C_family"/>
    <property type="match status" value="1"/>
</dbReference>
<dbReference type="RefSeq" id="XP_007772672.1">
    <property type="nucleotide sequence ID" value="XM_007774482.1"/>
</dbReference>
<sequence>MASGNDEEYPSEATGLALETVSKHAADSDIVLFGSWFCPSVQRAWVAAEYLGIPYKKPKDLLELSPKGLVPAVKLNNFSPARGLNESTVIVDYLEGLGATTTKRSLLPPRTDTYAHALVRLQADHICSAVVPAFYRHLQAQGQQAQVDTKHAFVAALERLAELFERAEREVGGTGLWKEGGELGYADVLVGPWIFRVTNVLAHYRGFEMPKGPKFTAWVQRVLEHPAFKCTCSADDAYIQAYVSYAYDRPKTNQVAIPTTSGRGFP</sequence>
<proteinExistence type="predicted"/>
<keyword evidence="3" id="KW-1185">Reference proteome</keyword>
<evidence type="ECO:0000313" key="2">
    <source>
        <dbReference type="EMBL" id="EIW77265.1"/>
    </source>
</evidence>
<evidence type="ECO:0000259" key="1">
    <source>
        <dbReference type="PROSITE" id="PS50405"/>
    </source>
</evidence>
<feature type="domain" description="GST C-terminal" evidence="1">
    <location>
        <begin position="112"/>
        <end position="254"/>
    </location>
</feature>
<dbReference type="InterPro" id="IPR036282">
    <property type="entry name" value="Glutathione-S-Trfase_C_sf"/>
</dbReference>
<dbReference type="InterPro" id="IPR036249">
    <property type="entry name" value="Thioredoxin-like_sf"/>
</dbReference>
<dbReference type="GO" id="GO:0016740">
    <property type="term" value="F:transferase activity"/>
    <property type="evidence" value="ECO:0007669"/>
    <property type="project" value="UniProtKB-KW"/>
</dbReference>
<dbReference type="Pfam" id="PF13409">
    <property type="entry name" value="GST_N_2"/>
    <property type="match status" value="1"/>
</dbReference>
<reference evidence="3" key="1">
    <citation type="journal article" date="2012" name="Science">
        <title>The Paleozoic origin of enzymatic lignin decomposition reconstructed from 31 fungal genomes.</title>
        <authorList>
            <person name="Floudas D."/>
            <person name="Binder M."/>
            <person name="Riley R."/>
            <person name="Barry K."/>
            <person name="Blanchette R.A."/>
            <person name="Henrissat B."/>
            <person name="Martinez A.T."/>
            <person name="Otillar R."/>
            <person name="Spatafora J.W."/>
            <person name="Yadav J.S."/>
            <person name="Aerts A."/>
            <person name="Benoit I."/>
            <person name="Boyd A."/>
            <person name="Carlson A."/>
            <person name="Copeland A."/>
            <person name="Coutinho P.M."/>
            <person name="de Vries R.P."/>
            <person name="Ferreira P."/>
            <person name="Findley K."/>
            <person name="Foster B."/>
            <person name="Gaskell J."/>
            <person name="Glotzer D."/>
            <person name="Gorecki P."/>
            <person name="Heitman J."/>
            <person name="Hesse C."/>
            <person name="Hori C."/>
            <person name="Igarashi K."/>
            <person name="Jurgens J.A."/>
            <person name="Kallen N."/>
            <person name="Kersten P."/>
            <person name="Kohler A."/>
            <person name="Kuees U."/>
            <person name="Kumar T.K.A."/>
            <person name="Kuo A."/>
            <person name="LaButti K."/>
            <person name="Larrondo L.F."/>
            <person name="Lindquist E."/>
            <person name="Ling A."/>
            <person name="Lombard V."/>
            <person name="Lucas S."/>
            <person name="Lundell T."/>
            <person name="Martin R."/>
            <person name="McLaughlin D.J."/>
            <person name="Morgenstern I."/>
            <person name="Morin E."/>
            <person name="Murat C."/>
            <person name="Nagy L.G."/>
            <person name="Nolan M."/>
            <person name="Ohm R.A."/>
            <person name="Patyshakuliyeva A."/>
            <person name="Rokas A."/>
            <person name="Ruiz-Duenas F.J."/>
            <person name="Sabat G."/>
            <person name="Salamov A."/>
            <person name="Samejima M."/>
            <person name="Schmutz J."/>
            <person name="Slot J.C."/>
            <person name="St John F."/>
            <person name="Stenlid J."/>
            <person name="Sun H."/>
            <person name="Sun S."/>
            <person name="Syed K."/>
            <person name="Tsang A."/>
            <person name="Wiebenga A."/>
            <person name="Young D."/>
            <person name="Pisabarro A."/>
            <person name="Eastwood D.C."/>
            <person name="Martin F."/>
            <person name="Cullen D."/>
            <person name="Grigoriev I.V."/>
            <person name="Hibbett D.S."/>
        </authorList>
    </citation>
    <scope>NUCLEOTIDE SEQUENCE [LARGE SCALE GENOMIC DNA]</scope>
    <source>
        <strain evidence="3">RWD-64-598 SS2</strain>
    </source>
</reference>
<dbReference type="AlphaFoldDB" id="A0A5M3MF72"/>
<dbReference type="GeneID" id="19205951"/>
<dbReference type="OrthoDB" id="4951845at2759"/>
<dbReference type="OMA" id="PGGYTKK"/>
<dbReference type="GO" id="GO:0005737">
    <property type="term" value="C:cytoplasm"/>
    <property type="evidence" value="ECO:0007669"/>
    <property type="project" value="TreeGrafter"/>
</dbReference>